<feature type="region of interest" description="Disordered" evidence="1">
    <location>
        <begin position="686"/>
        <end position="705"/>
    </location>
</feature>
<feature type="compositionally biased region" description="Polar residues" evidence="1">
    <location>
        <begin position="8"/>
        <end position="22"/>
    </location>
</feature>
<dbReference type="GO" id="GO:0046983">
    <property type="term" value="F:protein dimerization activity"/>
    <property type="evidence" value="ECO:0007669"/>
    <property type="project" value="InterPro"/>
</dbReference>
<dbReference type="Pfam" id="PF00010">
    <property type="entry name" value="HLH"/>
    <property type="match status" value="1"/>
</dbReference>
<evidence type="ECO:0000256" key="1">
    <source>
        <dbReference type="SAM" id="MobiDB-lite"/>
    </source>
</evidence>
<feature type="region of interest" description="Disordered" evidence="1">
    <location>
        <begin position="1"/>
        <end position="22"/>
    </location>
</feature>
<dbReference type="AlphaFoldDB" id="A0A420XWK7"/>
<dbReference type="Proteomes" id="UP000275385">
    <property type="component" value="Unassembled WGS sequence"/>
</dbReference>
<name>A0A420XWK7_9PEZI</name>
<protein>
    <recommendedName>
        <fullName evidence="2">BHLH domain-containing protein</fullName>
    </recommendedName>
</protein>
<dbReference type="PROSITE" id="PS50888">
    <property type="entry name" value="BHLH"/>
    <property type="match status" value="1"/>
</dbReference>
<feature type="compositionally biased region" description="Polar residues" evidence="1">
    <location>
        <begin position="451"/>
        <end position="473"/>
    </location>
</feature>
<comment type="caution">
    <text evidence="3">The sequence shown here is derived from an EMBL/GenBank/DDBJ whole genome shotgun (WGS) entry which is preliminary data.</text>
</comment>
<feature type="domain" description="BHLH" evidence="2">
    <location>
        <begin position="603"/>
        <end position="682"/>
    </location>
</feature>
<feature type="compositionally biased region" description="Polar residues" evidence="1">
    <location>
        <begin position="414"/>
        <end position="427"/>
    </location>
</feature>
<dbReference type="InterPro" id="IPR011598">
    <property type="entry name" value="bHLH_dom"/>
</dbReference>
<gene>
    <name evidence="3" type="ORF">DL546_001327</name>
</gene>
<dbReference type="SMART" id="SM00353">
    <property type="entry name" value="HLH"/>
    <property type="match status" value="1"/>
</dbReference>
<dbReference type="Gene3D" id="4.10.280.10">
    <property type="entry name" value="Helix-loop-helix DNA-binding domain"/>
    <property type="match status" value="1"/>
</dbReference>
<evidence type="ECO:0000259" key="2">
    <source>
        <dbReference type="PROSITE" id="PS50888"/>
    </source>
</evidence>
<feature type="compositionally biased region" description="Polar residues" evidence="1">
    <location>
        <begin position="343"/>
        <end position="368"/>
    </location>
</feature>
<keyword evidence="4" id="KW-1185">Reference proteome</keyword>
<evidence type="ECO:0000313" key="4">
    <source>
        <dbReference type="Proteomes" id="UP000275385"/>
    </source>
</evidence>
<feature type="compositionally biased region" description="Basic and acidic residues" evidence="1">
    <location>
        <begin position="636"/>
        <end position="646"/>
    </location>
</feature>
<feature type="region of interest" description="Disordered" evidence="1">
    <location>
        <begin position="596"/>
        <end position="615"/>
    </location>
</feature>
<dbReference type="OrthoDB" id="5344169at2759"/>
<feature type="region of interest" description="Disordered" evidence="1">
    <location>
        <begin position="630"/>
        <end position="669"/>
    </location>
</feature>
<dbReference type="InterPro" id="IPR036638">
    <property type="entry name" value="HLH_DNA-bd_sf"/>
</dbReference>
<evidence type="ECO:0000313" key="3">
    <source>
        <dbReference type="EMBL" id="RKU39838.1"/>
    </source>
</evidence>
<feature type="compositionally biased region" description="Polar residues" evidence="1">
    <location>
        <begin position="504"/>
        <end position="517"/>
    </location>
</feature>
<feature type="region of interest" description="Disordered" evidence="1">
    <location>
        <begin position="241"/>
        <end position="541"/>
    </location>
</feature>
<dbReference type="SUPFAM" id="SSF47459">
    <property type="entry name" value="HLH, helix-loop-helix DNA-binding domain"/>
    <property type="match status" value="1"/>
</dbReference>
<reference evidence="3 4" key="1">
    <citation type="submission" date="2018-08" db="EMBL/GenBank/DDBJ databases">
        <title>Draft genome of the lignicolous fungus Coniochaeta pulveracea.</title>
        <authorList>
            <person name="Borstlap C.J."/>
            <person name="De Witt R.N."/>
            <person name="Botha A."/>
            <person name="Volschenk H."/>
        </authorList>
    </citation>
    <scope>NUCLEOTIDE SEQUENCE [LARGE SCALE GENOMIC DNA]</scope>
    <source>
        <strain evidence="3 4">CAB683</strain>
    </source>
</reference>
<dbReference type="CDD" id="cd11392">
    <property type="entry name" value="bHLH_ScPHO4_like"/>
    <property type="match status" value="1"/>
</dbReference>
<proteinExistence type="predicted"/>
<dbReference type="EMBL" id="QVQW01000141">
    <property type="protein sequence ID" value="RKU39838.1"/>
    <property type="molecule type" value="Genomic_DNA"/>
</dbReference>
<feature type="compositionally biased region" description="Polar residues" evidence="1">
    <location>
        <begin position="322"/>
        <end position="334"/>
    </location>
</feature>
<organism evidence="3 4">
    <name type="scientific">Coniochaeta pulveracea</name>
    <dbReference type="NCBI Taxonomy" id="177199"/>
    <lineage>
        <taxon>Eukaryota</taxon>
        <taxon>Fungi</taxon>
        <taxon>Dikarya</taxon>
        <taxon>Ascomycota</taxon>
        <taxon>Pezizomycotina</taxon>
        <taxon>Sordariomycetes</taxon>
        <taxon>Sordariomycetidae</taxon>
        <taxon>Coniochaetales</taxon>
        <taxon>Coniochaetaceae</taxon>
        <taxon>Coniochaeta</taxon>
    </lineage>
</organism>
<accession>A0A420XWK7</accession>
<dbReference type="STRING" id="177199.A0A420XWK7"/>
<sequence>MSMMDSPWNGNGQQGHPIQSGNDDVFQFLDMNGMDGLGDGLPFNFSDFNGNGGSNHMTPDLSRDMMDTPMTGTDSNMVLSRTDGLHHDISSIGSGVSFPSLPGSTLMSSPASTGAIVNSIEAQIQFLQQQKLEHQQRELQARQAAFLAQHIPPTPTSLELVPGAQHYYASPHSQSEHTPQHQSLDYRFHQSREQQEMSFTPLVSPAVTPLETHFPIDTQFTVPGAYFSPLTSPALHAQNEDSSVGFGHMHSNGSSPAKLDGDGPVAPSGLMGTPTDTYSEKVKKLRKPTNSRSKSGFRQSPMVKAQRKKSGATPVMVEQAPQEGTDQSQEQQTLPLPALPESSRLSLGASTDSDHNSSVSPQDLNDSSMDMPPPPKPKKARSGNPSPYLAARHHAHDLAHLGMPPPATPASLMKLSSPSNQASTGSNGAHEPMTAELIENFELPESASFPKAQQATPQTETKNGTHAAKTSSAEAGFAPSPATQPMPSPMFARTAAAAAAPGSDTRSPQLTPGSGSLSEKKTPLLAARSSKKRSSVSGVTVHVSPALRPKISPNIKPLLPGGASAEETASHILATKSNYQRILEGNTVGGVSYPSSLSTNLTSKRTSHKIAEQGRRNRMNMGLVELASLLPPKTGSAKEKEIKESTEGEEDGESNEKKDKNGNVPNSKAETVELAIEYIKQLQKELAEANRRAEDASKKAETADG</sequence>